<dbReference type="GO" id="GO:0005680">
    <property type="term" value="C:anaphase-promoting complex"/>
    <property type="evidence" value="ECO:0007669"/>
    <property type="project" value="InterPro"/>
</dbReference>
<feature type="compositionally biased region" description="Polar residues" evidence="2">
    <location>
        <begin position="61"/>
        <end position="73"/>
    </location>
</feature>
<dbReference type="Proteomes" id="UP000276864">
    <property type="component" value="Unassembled WGS sequence"/>
</dbReference>
<dbReference type="EMBL" id="QWIM01000219">
    <property type="protein sequence ID" value="RMY37675.1"/>
    <property type="molecule type" value="Genomic_DNA"/>
</dbReference>
<name>A0A3M7BD17_HORWE</name>
<evidence type="ECO:0000313" key="4">
    <source>
        <dbReference type="Proteomes" id="UP000276864"/>
    </source>
</evidence>
<reference evidence="3 4" key="1">
    <citation type="journal article" date="2018" name="BMC Genomics">
        <title>Genomic evidence for intraspecific hybridization in a clonal and extremely halotolerant yeast.</title>
        <authorList>
            <person name="Gostincar C."/>
            <person name="Stajich J.E."/>
            <person name="Zupancic J."/>
            <person name="Zalar P."/>
            <person name="Gunde-Cimerman N."/>
        </authorList>
    </citation>
    <scope>NUCLEOTIDE SEQUENCE [LARGE SCALE GENOMIC DNA]</scope>
    <source>
        <strain evidence="3 4">EXF-6651</strain>
    </source>
</reference>
<organism evidence="3 4">
    <name type="scientific">Hortaea werneckii</name>
    <name type="common">Black yeast</name>
    <name type="synonym">Cladosporium werneckii</name>
    <dbReference type="NCBI Taxonomy" id="91943"/>
    <lineage>
        <taxon>Eukaryota</taxon>
        <taxon>Fungi</taxon>
        <taxon>Dikarya</taxon>
        <taxon>Ascomycota</taxon>
        <taxon>Pezizomycotina</taxon>
        <taxon>Dothideomycetes</taxon>
        <taxon>Dothideomycetidae</taxon>
        <taxon>Mycosphaerellales</taxon>
        <taxon>Teratosphaeriaceae</taxon>
        <taxon>Hortaea</taxon>
    </lineage>
</organism>
<dbReference type="VEuPathDB" id="FungiDB:BTJ68_06205"/>
<dbReference type="InterPro" id="IPR018860">
    <property type="entry name" value="APC_suCDC26"/>
</dbReference>
<protein>
    <submittedName>
        <fullName evidence="3">Uncharacterized protein</fullName>
    </submittedName>
</protein>
<feature type="compositionally biased region" description="Low complexity" evidence="2">
    <location>
        <begin position="92"/>
        <end position="108"/>
    </location>
</feature>
<sequence>MQVEADSRTIPRLPYDTSSISIMLSRPPTKITLTADDIAEYEQRKLARDAARNLNAEQRMDSSVSQDTSNSTVEDAHENGMEQESSMIEQDATPAQQTRAARAAAAARVRSEREARLGIGSSRG</sequence>
<accession>A0A3M7BD17</accession>
<evidence type="ECO:0000256" key="2">
    <source>
        <dbReference type="SAM" id="MobiDB-lite"/>
    </source>
</evidence>
<keyword evidence="1" id="KW-0833">Ubl conjugation pathway</keyword>
<dbReference type="AlphaFoldDB" id="A0A3M7BD17"/>
<proteinExistence type="predicted"/>
<dbReference type="Pfam" id="PF10471">
    <property type="entry name" value="ANAPC_CDC26"/>
    <property type="match status" value="1"/>
</dbReference>
<evidence type="ECO:0000256" key="1">
    <source>
        <dbReference type="ARBA" id="ARBA00022786"/>
    </source>
</evidence>
<feature type="region of interest" description="Disordered" evidence="2">
    <location>
        <begin position="52"/>
        <end position="124"/>
    </location>
</feature>
<evidence type="ECO:0000313" key="3">
    <source>
        <dbReference type="EMBL" id="RMY37675.1"/>
    </source>
</evidence>
<comment type="caution">
    <text evidence="3">The sequence shown here is derived from an EMBL/GenBank/DDBJ whole genome shotgun (WGS) entry which is preliminary data.</text>
</comment>
<dbReference type="GO" id="GO:0031145">
    <property type="term" value="P:anaphase-promoting complex-dependent catabolic process"/>
    <property type="evidence" value="ECO:0007669"/>
    <property type="project" value="InterPro"/>
</dbReference>
<gene>
    <name evidence="3" type="ORF">D0866_03118</name>
</gene>